<evidence type="ECO:0000313" key="1">
    <source>
        <dbReference type="EMBL" id="PNX70758.1"/>
    </source>
</evidence>
<feature type="non-terminal residue" evidence="1">
    <location>
        <position position="68"/>
    </location>
</feature>
<dbReference type="AlphaFoldDB" id="A0A2K3KWV0"/>
<reference evidence="1 2" key="2">
    <citation type="journal article" date="2017" name="Front. Plant Sci.">
        <title>Gene Classification and Mining of Molecular Markers Useful in Red Clover (Trifolium pratense) Breeding.</title>
        <authorList>
            <person name="Istvanek J."/>
            <person name="Dluhosova J."/>
            <person name="Dluhos P."/>
            <person name="Patkova L."/>
            <person name="Nedelnik J."/>
            <person name="Repkova J."/>
        </authorList>
    </citation>
    <scope>NUCLEOTIDE SEQUENCE [LARGE SCALE GENOMIC DNA]</scope>
    <source>
        <strain evidence="2">cv. Tatra</strain>
        <tissue evidence="1">Young leaves</tissue>
    </source>
</reference>
<sequence length="68" mass="7443">MASATTTLTLCQYQLQRLWSFSTSSLRLSSRVTCRASESQPQLSVSTTVDKTICQIKNSGVIACLRAN</sequence>
<protein>
    <submittedName>
        <fullName evidence="1">KHG/KDPG aldolase</fullName>
    </submittedName>
</protein>
<gene>
    <name evidence="1" type="ORF">L195_g057714</name>
</gene>
<dbReference type="Proteomes" id="UP000236291">
    <property type="component" value="Unassembled WGS sequence"/>
</dbReference>
<name>A0A2K3KWV0_TRIPR</name>
<comment type="caution">
    <text evidence="1">The sequence shown here is derived from an EMBL/GenBank/DDBJ whole genome shotgun (WGS) entry which is preliminary data.</text>
</comment>
<evidence type="ECO:0000313" key="2">
    <source>
        <dbReference type="Proteomes" id="UP000236291"/>
    </source>
</evidence>
<dbReference type="EMBL" id="ASHM01115832">
    <property type="protein sequence ID" value="PNX70758.1"/>
    <property type="molecule type" value="Genomic_DNA"/>
</dbReference>
<accession>A0A2K3KWV0</accession>
<reference evidence="1 2" key="1">
    <citation type="journal article" date="2014" name="Am. J. Bot.">
        <title>Genome assembly and annotation for red clover (Trifolium pratense; Fabaceae).</title>
        <authorList>
            <person name="Istvanek J."/>
            <person name="Jaros M."/>
            <person name="Krenek A."/>
            <person name="Repkova J."/>
        </authorList>
    </citation>
    <scope>NUCLEOTIDE SEQUENCE [LARGE SCALE GENOMIC DNA]</scope>
    <source>
        <strain evidence="2">cv. Tatra</strain>
        <tissue evidence="1">Young leaves</tissue>
    </source>
</reference>
<organism evidence="1 2">
    <name type="scientific">Trifolium pratense</name>
    <name type="common">Red clover</name>
    <dbReference type="NCBI Taxonomy" id="57577"/>
    <lineage>
        <taxon>Eukaryota</taxon>
        <taxon>Viridiplantae</taxon>
        <taxon>Streptophyta</taxon>
        <taxon>Embryophyta</taxon>
        <taxon>Tracheophyta</taxon>
        <taxon>Spermatophyta</taxon>
        <taxon>Magnoliopsida</taxon>
        <taxon>eudicotyledons</taxon>
        <taxon>Gunneridae</taxon>
        <taxon>Pentapetalae</taxon>
        <taxon>rosids</taxon>
        <taxon>fabids</taxon>
        <taxon>Fabales</taxon>
        <taxon>Fabaceae</taxon>
        <taxon>Papilionoideae</taxon>
        <taxon>50 kb inversion clade</taxon>
        <taxon>NPAAA clade</taxon>
        <taxon>Hologalegina</taxon>
        <taxon>IRL clade</taxon>
        <taxon>Trifolieae</taxon>
        <taxon>Trifolium</taxon>
    </lineage>
</organism>
<proteinExistence type="predicted"/>